<proteinExistence type="predicted"/>
<dbReference type="Proteomes" id="UP000027604">
    <property type="component" value="Chromosome I"/>
</dbReference>
<dbReference type="KEGG" id="jag:GJA_1897"/>
<protein>
    <submittedName>
        <fullName evidence="3">Uncharacterized domain protein</fullName>
    </submittedName>
</protein>
<keyword evidence="2" id="KW-0472">Membrane</keyword>
<feature type="transmembrane region" description="Helical" evidence="2">
    <location>
        <begin position="125"/>
        <end position="147"/>
    </location>
</feature>
<sequence>MSQTSMTDAIENDSDNHQSAADYDGPAKPRFRPRPWQHLETPHDVEVWIEEHNLSLREHIRPHETGFGVCFTLAEGGDIYMQTSSDGAVVLDVTADAEWITPLICAATQAEAPGTSLWILPDDKLIQLLIGLSSLVASTTLVVGHHFGAKRRYAR</sequence>
<dbReference type="HOGENOM" id="CLU_1872656_0_0_4"/>
<dbReference type="eggNOG" id="ENOG503152J">
    <property type="taxonomic scope" value="Bacteria"/>
</dbReference>
<keyword evidence="2" id="KW-1133">Transmembrane helix</keyword>
<evidence type="ECO:0000313" key="4">
    <source>
        <dbReference type="Proteomes" id="UP000027604"/>
    </source>
</evidence>
<dbReference type="EMBL" id="HG322949">
    <property type="protein sequence ID" value="CDG82533.1"/>
    <property type="molecule type" value="Genomic_DNA"/>
</dbReference>
<dbReference type="AlphaFoldDB" id="W0V5A9"/>
<keyword evidence="4" id="KW-1185">Reference proteome</keyword>
<reference evidence="3 4" key="1">
    <citation type="journal article" date="2015" name="Genome Announc.">
        <title>Genome Sequence of Mushroom Soft-Rot Pathogen Janthinobacterium agaricidamnosum.</title>
        <authorList>
            <person name="Graupner K."/>
            <person name="Lackner G."/>
            <person name="Hertweck C."/>
        </authorList>
    </citation>
    <scope>NUCLEOTIDE SEQUENCE [LARGE SCALE GENOMIC DNA]</scope>
    <source>
        <strain evidence="4">NBRC 102515 / DSM 9628</strain>
    </source>
</reference>
<name>W0V5A9_9BURK</name>
<feature type="region of interest" description="Disordered" evidence="1">
    <location>
        <begin position="1"/>
        <end position="36"/>
    </location>
</feature>
<keyword evidence="2" id="KW-0812">Transmembrane</keyword>
<organism evidence="3 4">
    <name type="scientific">Janthinobacterium agaricidamnosum NBRC 102515 = DSM 9628</name>
    <dbReference type="NCBI Taxonomy" id="1349767"/>
    <lineage>
        <taxon>Bacteria</taxon>
        <taxon>Pseudomonadati</taxon>
        <taxon>Pseudomonadota</taxon>
        <taxon>Betaproteobacteria</taxon>
        <taxon>Burkholderiales</taxon>
        <taxon>Oxalobacteraceae</taxon>
        <taxon>Janthinobacterium</taxon>
    </lineage>
</organism>
<dbReference type="PATRIC" id="fig|1349767.4.peg.3667"/>
<accession>W0V5A9</accession>
<dbReference type="STRING" id="1349767.GJA_1897"/>
<evidence type="ECO:0000256" key="2">
    <source>
        <dbReference type="SAM" id="Phobius"/>
    </source>
</evidence>
<evidence type="ECO:0000313" key="3">
    <source>
        <dbReference type="EMBL" id="CDG82533.1"/>
    </source>
</evidence>
<gene>
    <name evidence="3" type="ORF">GJA_1897</name>
</gene>
<evidence type="ECO:0000256" key="1">
    <source>
        <dbReference type="SAM" id="MobiDB-lite"/>
    </source>
</evidence>